<name>A0A6J6JFL6_9ZZZZ</name>
<dbReference type="GO" id="GO:0030246">
    <property type="term" value="F:carbohydrate binding"/>
    <property type="evidence" value="ECO:0007669"/>
    <property type="project" value="InterPro"/>
</dbReference>
<protein>
    <submittedName>
        <fullName evidence="6">Unannotated protein</fullName>
    </submittedName>
</protein>
<keyword evidence="3" id="KW-0238">DNA-binding</keyword>
<reference evidence="6" key="1">
    <citation type="submission" date="2020-05" db="EMBL/GenBank/DDBJ databases">
        <authorList>
            <person name="Chiriac C."/>
            <person name="Salcher M."/>
            <person name="Ghai R."/>
            <person name="Kavagutti S V."/>
        </authorList>
    </citation>
    <scope>NUCLEOTIDE SEQUENCE</scope>
</reference>
<dbReference type="Gene3D" id="1.10.10.10">
    <property type="entry name" value="Winged helix-like DNA-binding domain superfamily/Winged helix DNA-binding domain"/>
    <property type="match status" value="1"/>
</dbReference>
<evidence type="ECO:0000256" key="3">
    <source>
        <dbReference type="ARBA" id="ARBA00023125"/>
    </source>
</evidence>
<dbReference type="EMBL" id="CAEZVM010000039">
    <property type="protein sequence ID" value="CAB4635576.1"/>
    <property type="molecule type" value="Genomic_DNA"/>
</dbReference>
<gene>
    <name evidence="6" type="ORF">UFOPK2032_00918</name>
</gene>
<evidence type="ECO:0000256" key="2">
    <source>
        <dbReference type="ARBA" id="ARBA00023015"/>
    </source>
</evidence>
<dbReference type="SUPFAM" id="SSF88659">
    <property type="entry name" value="Sigma3 and sigma4 domains of RNA polymerase sigma factors"/>
    <property type="match status" value="1"/>
</dbReference>
<feature type="domain" description="Sugar-binding" evidence="5">
    <location>
        <begin position="69"/>
        <end position="319"/>
    </location>
</feature>
<dbReference type="InterPro" id="IPR037171">
    <property type="entry name" value="NagB/RpiA_transferase-like"/>
</dbReference>
<dbReference type="PANTHER" id="PTHR34294">
    <property type="entry name" value="TRANSCRIPTIONAL REGULATOR-RELATED"/>
    <property type="match status" value="1"/>
</dbReference>
<keyword evidence="2" id="KW-0805">Transcription regulation</keyword>
<dbReference type="Gene3D" id="3.40.50.1360">
    <property type="match status" value="1"/>
</dbReference>
<proteinExistence type="inferred from homology"/>
<dbReference type="GO" id="GO:0003677">
    <property type="term" value="F:DNA binding"/>
    <property type="evidence" value="ECO:0007669"/>
    <property type="project" value="UniProtKB-KW"/>
</dbReference>
<organism evidence="6">
    <name type="scientific">freshwater metagenome</name>
    <dbReference type="NCBI Taxonomy" id="449393"/>
    <lineage>
        <taxon>unclassified sequences</taxon>
        <taxon>metagenomes</taxon>
        <taxon>ecological metagenomes</taxon>
    </lineage>
</organism>
<dbReference type="PANTHER" id="PTHR34294:SF1">
    <property type="entry name" value="TRANSCRIPTIONAL REGULATOR LSRR"/>
    <property type="match status" value="1"/>
</dbReference>
<dbReference type="InterPro" id="IPR036388">
    <property type="entry name" value="WH-like_DNA-bd_sf"/>
</dbReference>
<comment type="similarity">
    <text evidence="1">Belongs to the SorC transcriptional regulatory family.</text>
</comment>
<dbReference type="SUPFAM" id="SSF100950">
    <property type="entry name" value="NagB/RpiA/CoA transferase-like"/>
    <property type="match status" value="1"/>
</dbReference>
<dbReference type="InterPro" id="IPR007324">
    <property type="entry name" value="Sugar-bd_dom_put"/>
</dbReference>
<sequence length="322" mass="34784">MLEEINEKSRVRLALKAAQLYYLQDLTMDAIGDELKVSRSSVSRLLQMARDRGIVEVKIHSPEDAPRRMSTAIKNLYGVNAHLVPVAETASPIDRLDRVALTAARMLGNFFFSGMTMGVAWGSTTAAVSRNLAPRPLRDSKVVQLNGAGNTFTTGVTYSGEILRRFGEAYGAAVEQFPVPAFFDDPAAKETLWRERSTKRILDIQASMDVVLFGLGANNSEVPSQVYSAGYISPADQKELDDNGIVGDIATVFYRADGSSNGIAINNRSTGPSLDVIKAVPRRICVIAGASRLPSLKGALAGNYISDLIIDDATAELLLQDS</sequence>
<evidence type="ECO:0000259" key="5">
    <source>
        <dbReference type="Pfam" id="PF04198"/>
    </source>
</evidence>
<evidence type="ECO:0000256" key="1">
    <source>
        <dbReference type="ARBA" id="ARBA00010466"/>
    </source>
</evidence>
<dbReference type="AlphaFoldDB" id="A0A6J6JFL6"/>
<evidence type="ECO:0000256" key="4">
    <source>
        <dbReference type="ARBA" id="ARBA00023163"/>
    </source>
</evidence>
<dbReference type="InterPro" id="IPR013324">
    <property type="entry name" value="RNA_pol_sigma_r3/r4-like"/>
</dbReference>
<dbReference type="Pfam" id="PF04198">
    <property type="entry name" value="Sugar-bind"/>
    <property type="match status" value="1"/>
</dbReference>
<evidence type="ECO:0000313" key="6">
    <source>
        <dbReference type="EMBL" id="CAB4635576.1"/>
    </source>
</evidence>
<accession>A0A6J6JFL6</accession>
<keyword evidence="4" id="KW-0804">Transcription</keyword>
<dbReference type="InterPro" id="IPR051054">
    <property type="entry name" value="SorC_transcr_regulators"/>
</dbReference>